<dbReference type="SUPFAM" id="SSF47413">
    <property type="entry name" value="lambda repressor-like DNA-binding domains"/>
    <property type="match status" value="1"/>
</dbReference>
<gene>
    <name evidence="5" type="ORF">NCTC12112_01935</name>
</gene>
<dbReference type="Gene3D" id="1.10.260.40">
    <property type="entry name" value="lambda repressor-like DNA-binding domains"/>
    <property type="match status" value="1"/>
</dbReference>
<dbReference type="Pfam" id="PF00717">
    <property type="entry name" value="Peptidase_S24"/>
    <property type="match status" value="1"/>
</dbReference>
<dbReference type="Proteomes" id="UP000249008">
    <property type="component" value="Chromosome 1"/>
</dbReference>
<evidence type="ECO:0000256" key="2">
    <source>
        <dbReference type="ARBA" id="ARBA00023125"/>
    </source>
</evidence>
<dbReference type="CDD" id="cd00093">
    <property type="entry name" value="HTH_XRE"/>
    <property type="match status" value="1"/>
</dbReference>
<proteinExistence type="predicted"/>
<dbReference type="CDD" id="cd06529">
    <property type="entry name" value="S24_LexA-like"/>
    <property type="match status" value="1"/>
</dbReference>
<evidence type="ECO:0000313" key="6">
    <source>
        <dbReference type="Proteomes" id="UP000249008"/>
    </source>
</evidence>
<organism evidence="5 6">
    <name type="scientific">Fusobacterium ulcerans</name>
    <dbReference type="NCBI Taxonomy" id="861"/>
    <lineage>
        <taxon>Bacteria</taxon>
        <taxon>Fusobacteriati</taxon>
        <taxon>Fusobacteriota</taxon>
        <taxon>Fusobacteriia</taxon>
        <taxon>Fusobacteriales</taxon>
        <taxon>Fusobacteriaceae</taxon>
        <taxon>Fusobacterium</taxon>
    </lineage>
</organism>
<dbReference type="RefSeq" id="WP_005982083.1">
    <property type="nucleotide sequence ID" value="NZ_CABKNW010000005.1"/>
</dbReference>
<evidence type="ECO:0000313" key="5">
    <source>
        <dbReference type="EMBL" id="SQJ05656.1"/>
    </source>
</evidence>
<dbReference type="GeneID" id="78456413"/>
<dbReference type="SUPFAM" id="SSF51306">
    <property type="entry name" value="LexA/Signal peptidase"/>
    <property type="match status" value="1"/>
</dbReference>
<name>A0AAX2JB91_9FUSO</name>
<feature type="domain" description="HTH cro/C1-type" evidence="4">
    <location>
        <begin position="7"/>
        <end position="62"/>
    </location>
</feature>
<sequence>MTIGERIKKKREELKLSQEQLAEIMGYKSKTSIHKAEQGITDLPQSKIIEFARALKTTPSYLMGWEEKIEKSNAVILDKSQFIYVPVYGKASAGNGYINMDTVLYDKLIHINGYSHDSFLIEVSGDSMEPTILDGEFVLVDPTRTEICEGKIYVITYNNETYIKMIEKHEEDEIVLLKSVNQKYRDKVIKKEEFENVKIEGRVVKVISERNL</sequence>
<accession>A0AAX2JB91</accession>
<dbReference type="InterPro" id="IPR001387">
    <property type="entry name" value="Cro/C1-type_HTH"/>
</dbReference>
<dbReference type="PROSITE" id="PS50943">
    <property type="entry name" value="HTH_CROC1"/>
    <property type="match status" value="1"/>
</dbReference>
<dbReference type="InterPro" id="IPR039418">
    <property type="entry name" value="LexA-like"/>
</dbReference>
<dbReference type="AlphaFoldDB" id="A0AAX2JB91"/>
<keyword evidence="2" id="KW-0238">DNA-binding</keyword>
<dbReference type="PANTHER" id="PTHR40661:SF3">
    <property type="entry name" value="FELS-1 PROPHAGE TRANSCRIPTIONAL REGULATOR"/>
    <property type="match status" value="1"/>
</dbReference>
<dbReference type="Gene3D" id="2.10.109.10">
    <property type="entry name" value="Umud Fragment, subunit A"/>
    <property type="match status" value="1"/>
</dbReference>
<dbReference type="InterPro" id="IPR036286">
    <property type="entry name" value="LexA/Signal_pep-like_sf"/>
</dbReference>
<reference evidence="5 6" key="1">
    <citation type="submission" date="2018-06" db="EMBL/GenBank/DDBJ databases">
        <authorList>
            <consortium name="Pathogen Informatics"/>
            <person name="Doyle S."/>
        </authorList>
    </citation>
    <scope>NUCLEOTIDE SEQUENCE [LARGE SCALE GENOMIC DNA]</scope>
    <source>
        <strain evidence="5 6">NCTC12112</strain>
    </source>
</reference>
<evidence type="ECO:0000256" key="3">
    <source>
        <dbReference type="ARBA" id="ARBA00023163"/>
    </source>
</evidence>
<keyword evidence="3" id="KW-0804">Transcription</keyword>
<dbReference type="SMART" id="SM00530">
    <property type="entry name" value="HTH_XRE"/>
    <property type="match status" value="1"/>
</dbReference>
<dbReference type="EMBL" id="LS483487">
    <property type="protein sequence ID" value="SQJ05656.1"/>
    <property type="molecule type" value="Genomic_DNA"/>
</dbReference>
<dbReference type="GO" id="GO:0003677">
    <property type="term" value="F:DNA binding"/>
    <property type="evidence" value="ECO:0007669"/>
    <property type="project" value="UniProtKB-KW"/>
</dbReference>
<dbReference type="Pfam" id="PF01381">
    <property type="entry name" value="HTH_3"/>
    <property type="match status" value="1"/>
</dbReference>
<evidence type="ECO:0000259" key="4">
    <source>
        <dbReference type="PROSITE" id="PS50943"/>
    </source>
</evidence>
<evidence type="ECO:0000256" key="1">
    <source>
        <dbReference type="ARBA" id="ARBA00023015"/>
    </source>
</evidence>
<protein>
    <submittedName>
        <fullName evidence="5">LexA repressor</fullName>
    </submittedName>
</protein>
<dbReference type="InterPro" id="IPR010982">
    <property type="entry name" value="Lambda_DNA-bd_dom_sf"/>
</dbReference>
<dbReference type="PANTHER" id="PTHR40661">
    <property type="match status" value="1"/>
</dbReference>
<dbReference type="InterPro" id="IPR015927">
    <property type="entry name" value="Peptidase_S24_S26A/B/C"/>
</dbReference>
<keyword evidence="1" id="KW-0805">Transcription regulation</keyword>